<reference evidence="4" key="3">
    <citation type="journal article" date="2012" name="PLoS Pathog.">
        <title>Comparative genomics of the apicomplexan parasites Toxoplasma gondii and Neospora caninum: Coccidia differing in host range and transmission strategy.</title>
        <authorList>
            <person name="Reid A.J."/>
            <person name="Vermont S.J."/>
            <person name="Cotton J.A."/>
            <person name="Harris D."/>
            <person name="Hill-Cawthorne G.A."/>
            <person name="Konen-Waisman S."/>
            <person name="Latham S.M."/>
            <person name="Mourier T."/>
            <person name="Norton R."/>
            <person name="Quail M.A."/>
            <person name="Sanders M."/>
            <person name="Shanmugam D."/>
            <person name="Sohal A."/>
            <person name="Wasmuth J.D."/>
            <person name="Brunk B."/>
            <person name="Grigg M.E."/>
            <person name="Howard J.C."/>
            <person name="Parkinson J."/>
            <person name="Roos D.S."/>
            <person name="Trees A.J."/>
            <person name="Berriman M."/>
            <person name="Pain A."/>
            <person name="Wastling J.M."/>
        </authorList>
    </citation>
    <scope>NUCLEOTIDE SEQUENCE [LARGE SCALE GENOMIC DNA]</scope>
    <source>
        <strain evidence="4">Liverpool</strain>
    </source>
</reference>
<evidence type="ECO:0000313" key="3">
    <source>
        <dbReference type="EMBL" id="CEL67508.1"/>
    </source>
</evidence>
<dbReference type="RefSeq" id="XP_003883552.1">
    <property type="nucleotide sequence ID" value="XM_003883503.1"/>
</dbReference>
<keyword evidence="4" id="KW-1185">Reference proteome</keyword>
<evidence type="ECO:0000313" key="2">
    <source>
        <dbReference type="EMBL" id="CBZ53520.1"/>
    </source>
</evidence>
<feature type="region of interest" description="Disordered" evidence="1">
    <location>
        <begin position="184"/>
        <end position="213"/>
    </location>
</feature>
<sequence>MVFSPSYPPDGLAILLAPSNVILAGWNIEPPKNEDLLSSLLSVAGGFQGAAAGQAYSSANLLSSAAKPLTNAQVAEWLLRNESDVVAGESSSVGRPIEEAGLSAATSSTSTKAPAPAFPLTDEEYKQLDKGEPLLEGFPVLPLSSNALSNTEQELLPTYPPDTASETPVDSLFLQNLSAAMKNPAVAPDGSVSPVQVNDHEDTATEGNLYTDN</sequence>
<dbReference type="EMBL" id="LN714483">
    <property type="protein sequence ID" value="CEL67508.1"/>
    <property type="molecule type" value="Genomic_DNA"/>
</dbReference>
<dbReference type="GeneID" id="13442773"/>
<dbReference type="OrthoDB" id="333695at2759"/>
<reference evidence="2" key="1">
    <citation type="submission" date="2011-02" db="EMBL/GenBank/DDBJ databases">
        <authorList>
            <person name="Aslett M."/>
        </authorList>
    </citation>
    <scope>NUCLEOTIDE SEQUENCE</scope>
    <source>
        <strain evidence="2">Liverpool</strain>
    </source>
</reference>
<proteinExistence type="predicted"/>
<dbReference type="OMA" id="WNIEPPK"/>
<evidence type="ECO:0000313" key="4">
    <source>
        <dbReference type="Proteomes" id="UP000007494"/>
    </source>
</evidence>
<dbReference type="InParanoid" id="F0VIF9"/>
<reference evidence="3" key="4">
    <citation type="journal article" date="2015" name="PLoS ONE">
        <title>Comprehensive Evaluation of Toxoplasma gondii VEG and Neospora caninum LIV Genomes with Tachyzoite Stage Transcriptome and Proteome Defines Novel Transcript Features.</title>
        <authorList>
            <person name="Ramaprasad A."/>
            <person name="Mourier T."/>
            <person name="Naeem R."/>
            <person name="Malas T.B."/>
            <person name="Moussa E."/>
            <person name="Panigrahi A."/>
            <person name="Vermont S.J."/>
            <person name="Otto T.D."/>
            <person name="Wastling J."/>
            <person name="Pain A."/>
        </authorList>
    </citation>
    <scope>NUCLEOTIDE SEQUENCE</scope>
    <source>
        <strain evidence="3">Liverpool</strain>
    </source>
</reference>
<dbReference type="VEuPathDB" id="ToxoDB:NCLIV_033080"/>
<dbReference type="Proteomes" id="UP000007494">
    <property type="component" value="Chromosome VIII"/>
</dbReference>
<reference evidence="2" key="2">
    <citation type="submission" date="2011-03" db="EMBL/GenBank/DDBJ databases">
        <title>Comparative genomics and transcriptomics of Neospora caninum and Toxoplasma gondii.</title>
        <authorList>
            <person name="Reid A.J."/>
            <person name="Sohal A."/>
            <person name="Harris D."/>
            <person name="Quail M."/>
            <person name="Sanders M."/>
            <person name="Berriman M."/>
            <person name="Wastling J.M."/>
            <person name="Pain A."/>
        </authorList>
    </citation>
    <scope>NUCLEOTIDE SEQUENCE</scope>
    <source>
        <strain evidence="2">Liverpool</strain>
    </source>
</reference>
<name>F0VIF9_NEOCL</name>
<dbReference type="eggNOG" id="ENOG502R0D4">
    <property type="taxonomic scope" value="Eukaryota"/>
</dbReference>
<dbReference type="AlphaFoldDB" id="F0VIF9"/>
<dbReference type="EMBL" id="FR823390">
    <property type="protein sequence ID" value="CBZ53520.1"/>
    <property type="molecule type" value="Genomic_DNA"/>
</dbReference>
<accession>F0VIF9</accession>
<protein>
    <submittedName>
        <fullName evidence="2">Uncharacterized protein</fullName>
    </submittedName>
</protein>
<gene>
    <name evidence="3" type="ORF">BN1204_033080</name>
    <name evidence="2" type="ORF">NCLIV_033080</name>
</gene>
<organism evidence="2 4">
    <name type="scientific">Neospora caninum (strain Liverpool)</name>
    <dbReference type="NCBI Taxonomy" id="572307"/>
    <lineage>
        <taxon>Eukaryota</taxon>
        <taxon>Sar</taxon>
        <taxon>Alveolata</taxon>
        <taxon>Apicomplexa</taxon>
        <taxon>Conoidasida</taxon>
        <taxon>Coccidia</taxon>
        <taxon>Eucoccidiorida</taxon>
        <taxon>Eimeriorina</taxon>
        <taxon>Sarcocystidae</taxon>
        <taxon>Neospora</taxon>
    </lineage>
</organism>
<evidence type="ECO:0000256" key="1">
    <source>
        <dbReference type="SAM" id="MobiDB-lite"/>
    </source>
</evidence>